<dbReference type="InterPro" id="IPR009000">
    <property type="entry name" value="Transl_B-barrel_sf"/>
</dbReference>
<dbReference type="NCBIfam" id="TIGR00231">
    <property type="entry name" value="small_GTP"/>
    <property type="match status" value="1"/>
</dbReference>
<dbReference type="GO" id="GO:0005829">
    <property type="term" value="C:cytosol"/>
    <property type="evidence" value="ECO:0007669"/>
    <property type="project" value="TreeGrafter"/>
</dbReference>
<dbReference type="Gene3D" id="1.10.10.2480">
    <property type="match status" value="1"/>
</dbReference>
<dbReference type="InterPro" id="IPR027417">
    <property type="entry name" value="P-loop_NTPase"/>
</dbReference>
<dbReference type="CDD" id="cd03702">
    <property type="entry name" value="IF2_mtIF2_II"/>
    <property type="match status" value="1"/>
</dbReference>
<evidence type="ECO:0000313" key="11">
    <source>
        <dbReference type="EMBL" id="TDY60497.1"/>
    </source>
</evidence>
<dbReference type="FunFam" id="2.40.30.10:FF:000008">
    <property type="entry name" value="Translation initiation factor IF-2"/>
    <property type="match status" value="1"/>
</dbReference>
<dbReference type="SUPFAM" id="SSF50447">
    <property type="entry name" value="Translation proteins"/>
    <property type="match status" value="2"/>
</dbReference>
<dbReference type="PANTHER" id="PTHR43381:SF5">
    <property type="entry name" value="TR-TYPE G DOMAIN-CONTAINING PROTEIN"/>
    <property type="match status" value="1"/>
</dbReference>
<dbReference type="NCBIfam" id="TIGR00487">
    <property type="entry name" value="IF-2"/>
    <property type="match status" value="1"/>
</dbReference>
<feature type="domain" description="Tr-type G" evidence="10">
    <location>
        <begin position="161"/>
        <end position="330"/>
    </location>
</feature>
<evidence type="ECO:0000256" key="8">
    <source>
        <dbReference type="HAMAP-Rule" id="MF_00100"/>
    </source>
</evidence>
<dbReference type="InterPro" id="IPR006847">
    <property type="entry name" value="IF2_N"/>
</dbReference>
<keyword evidence="4 8" id="KW-0547">Nucleotide-binding</keyword>
<dbReference type="FunFam" id="3.40.50.300:FF:000019">
    <property type="entry name" value="Translation initiation factor IF-2"/>
    <property type="match status" value="1"/>
</dbReference>
<dbReference type="PROSITE" id="PS01176">
    <property type="entry name" value="IF2"/>
    <property type="match status" value="1"/>
</dbReference>
<protein>
    <recommendedName>
        <fullName evidence="2 8">Translation initiation factor IF-2</fullName>
    </recommendedName>
</protein>
<dbReference type="InterPro" id="IPR023115">
    <property type="entry name" value="TIF_IF2_dom3"/>
</dbReference>
<keyword evidence="6 8" id="KW-0342">GTP-binding</keyword>
<dbReference type="Pfam" id="PF00009">
    <property type="entry name" value="GTP_EFTU"/>
    <property type="match status" value="1"/>
</dbReference>
<dbReference type="InterPro" id="IPR005225">
    <property type="entry name" value="Small_GTP-bd"/>
</dbReference>
<dbReference type="InterPro" id="IPR000795">
    <property type="entry name" value="T_Tr_GTP-bd_dom"/>
</dbReference>
<dbReference type="Gene3D" id="3.40.50.300">
    <property type="entry name" value="P-loop containing nucleotide triphosphate hydrolases"/>
    <property type="match status" value="1"/>
</dbReference>
<keyword evidence="5 8" id="KW-0648">Protein biosynthesis</keyword>
<dbReference type="CDD" id="cd01887">
    <property type="entry name" value="IF2_eIF5B"/>
    <property type="match status" value="1"/>
</dbReference>
<dbReference type="PROSITE" id="PS51722">
    <property type="entry name" value="G_TR_2"/>
    <property type="match status" value="1"/>
</dbReference>
<dbReference type="Gene3D" id="2.40.30.10">
    <property type="entry name" value="Translation factors"/>
    <property type="match status" value="2"/>
</dbReference>
<feature type="region of interest" description="G-domain" evidence="8">
    <location>
        <begin position="164"/>
        <end position="312"/>
    </location>
</feature>
<dbReference type="GO" id="GO:0005525">
    <property type="term" value="F:GTP binding"/>
    <property type="evidence" value="ECO:0007669"/>
    <property type="project" value="UniProtKB-KW"/>
</dbReference>
<keyword evidence="12" id="KW-1185">Reference proteome</keyword>
<dbReference type="Pfam" id="PF22042">
    <property type="entry name" value="EF-G_D2"/>
    <property type="match status" value="1"/>
</dbReference>
<sequence length="662" mass="71091">MSKIRVYELAKLLGKSNKELLDILIDLGVDVKSHMSSIDNDIAQLVEESLRGASGTEGPGKKEEERSVIKTDSYEVSKGSTVKAVAQLIGISPAEAVKCLISAGLMVPADSPVDEKSLKVLQDAYNVVLTMACEDDAENEGADGTCTVIKRPRFHGDHMEPRPPIVTVMGHVDHGKTTLLDFIRKTNITAREAGGITQHIGASTVMHEGKEIVFLDTPGHEAFTSMRARGAQATDIAILVVAADDGVMPQTREAINHAKAAGVPIIVAINKVDKPAAKPDRVRQQLSDVGLAPEEWGGNTIMVEVSAKSGQGMPQLLEMILLVAEIEELKADPTVKPRGVVVEAKLDKGKGPVATVLVQEGTLCKGDILLFDSACGKIRAMIDSEGKMIDCAGPSTPVEILGLATVPQPGEVFTSVENERIARDALSSREQDLRNAQQGGPRKLSLEDLYSQLKEGDIPQLNLLLKCDVQGSSEALAASLEKMATNEVGINIVHRGVGRIAESDVMLASASNAVIIGFNVRPDANAKKVAESEGVQVRLYTIIYDAIDDVKAALEGMLKPTIKENTIGQAEIRQVIKVPKAGKIAGSYVLEGVIRRNAKARLIRGGIVLWDGSLSNLRRFKDDAKEVAAGYECGISLSNYQDFEEGDILEAYEIVEEKRHLS</sequence>
<dbReference type="Pfam" id="PF04760">
    <property type="entry name" value="IF2_N"/>
    <property type="match status" value="1"/>
</dbReference>
<accession>A0A4R8M8Z5</accession>
<dbReference type="InterPro" id="IPR053905">
    <property type="entry name" value="EF-G-like_DII"/>
</dbReference>
<dbReference type="InterPro" id="IPR036925">
    <property type="entry name" value="TIF_IF2_dom3_sf"/>
</dbReference>
<dbReference type="CDD" id="cd03692">
    <property type="entry name" value="mtIF2_IVc"/>
    <property type="match status" value="1"/>
</dbReference>
<feature type="binding site" evidence="8">
    <location>
        <begin position="216"/>
        <end position="220"/>
    </location>
    <ligand>
        <name>GTP</name>
        <dbReference type="ChEBI" id="CHEBI:37565"/>
    </ligand>
</feature>
<dbReference type="PANTHER" id="PTHR43381">
    <property type="entry name" value="TRANSLATION INITIATION FACTOR IF-2-RELATED"/>
    <property type="match status" value="1"/>
</dbReference>
<organism evidence="11 12">
    <name type="scientific">Aminivibrio pyruvatiphilus</name>
    <dbReference type="NCBI Taxonomy" id="1005740"/>
    <lineage>
        <taxon>Bacteria</taxon>
        <taxon>Thermotogati</taxon>
        <taxon>Synergistota</taxon>
        <taxon>Synergistia</taxon>
        <taxon>Synergistales</taxon>
        <taxon>Aminobacteriaceae</taxon>
        <taxon>Aminivibrio</taxon>
    </lineage>
</organism>
<dbReference type="InterPro" id="IPR044145">
    <property type="entry name" value="IF2_II"/>
</dbReference>
<comment type="caution">
    <text evidence="11">The sequence shown here is derived from an EMBL/GenBank/DDBJ whole genome shotgun (WGS) entry which is preliminary data.</text>
</comment>
<comment type="similarity">
    <text evidence="1 8 9">Belongs to the TRAFAC class translation factor GTPase superfamily. Classic translation factor GTPase family. IF-2 subfamily.</text>
</comment>
<evidence type="ECO:0000256" key="9">
    <source>
        <dbReference type="RuleBase" id="RU000644"/>
    </source>
</evidence>
<dbReference type="InterPro" id="IPR015760">
    <property type="entry name" value="TIF_IF2"/>
</dbReference>
<feature type="binding site" evidence="8">
    <location>
        <begin position="170"/>
        <end position="177"/>
    </location>
    <ligand>
        <name>GTP</name>
        <dbReference type="ChEBI" id="CHEBI:37565"/>
    </ligand>
</feature>
<dbReference type="FunFam" id="2.40.30.10:FF:000054">
    <property type="entry name" value="Translation initiation factor IF-2"/>
    <property type="match status" value="1"/>
</dbReference>
<dbReference type="Proteomes" id="UP000295066">
    <property type="component" value="Unassembled WGS sequence"/>
</dbReference>
<dbReference type="InterPro" id="IPR000178">
    <property type="entry name" value="TF_IF2_bacterial-like"/>
</dbReference>
<proteinExistence type="inferred from homology"/>
<evidence type="ECO:0000256" key="7">
    <source>
        <dbReference type="ARBA" id="ARBA00025162"/>
    </source>
</evidence>
<dbReference type="SUPFAM" id="SSF52540">
    <property type="entry name" value="P-loop containing nucleoside triphosphate hydrolases"/>
    <property type="match status" value="1"/>
</dbReference>
<dbReference type="GO" id="GO:0003924">
    <property type="term" value="F:GTPase activity"/>
    <property type="evidence" value="ECO:0007669"/>
    <property type="project" value="UniProtKB-UniRule"/>
</dbReference>
<dbReference type="OrthoDB" id="9811804at2"/>
<evidence type="ECO:0000259" key="10">
    <source>
        <dbReference type="PROSITE" id="PS51722"/>
    </source>
</evidence>
<dbReference type="Gene3D" id="3.40.50.10050">
    <property type="entry name" value="Translation initiation factor IF- 2, domain 3"/>
    <property type="match status" value="1"/>
</dbReference>
<dbReference type="GO" id="GO:0003743">
    <property type="term" value="F:translation initiation factor activity"/>
    <property type="evidence" value="ECO:0007669"/>
    <property type="project" value="UniProtKB-UniRule"/>
</dbReference>
<dbReference type="HAMAP" id="MF_00100_B">
    <property type="entry name" value="IF_2_B"/>
    <property type="match status" value="1"/>
</dbReference>
<reference evidence="11 12" key="1">
    <citation type="submission" date="2019-03" db="EMBL/GenBank/DDBJ databases">
        <title>Genomic Encyclopedia of Type Strains, Phase IV (KMG-IV): sequencing the most valuable type-strain genomes for metagenomic binning, comparative biology and taxonomic classification.</title>
        <authorList>
            <person name="Goeker M."/>
        </authorList>
    </citation>
    <scope>NUCLEOTIDE SEQUENCE [LARGE SCALE GENOMIC DNA]</scope>
    <source>
        <strain evidence="11 12">DSM 25964</strain>
    </source>
</reference>
<feature type="binding site" evidence="8">
    <location>
        <begin position="270"/>
        <end position="273"/>
    </location>
    <ligand>
        <name>GTP</name>
        <dbReference type="ChEBI" id="CHEBI:37565"/>
    </ligand>
</feature>
<evidence type="ECO:0000313" key="12">
    <source>
        <dbReference type="Proteomes" id="UP000295066"/>
    </source>
</evidence>
<keyword evidence="3 8" id="KW-0396">Initiation factor</keyword>
<comment type="subcellular location">
    <subcellularLocation>
        <location evidence="8">Cytoplasm</location>
    </subcellularLocation>
</comment>
<evidence type="ECO:0000256" key="6">
    <source>
        <dbReference type="ARBA" id="ARBA00023134"/>
    </source>
</evidence>
<dbReference type="Pfam" id="PF11987">
    <property type="entry name" value="IF-2"/>
    <property type="match status" value="1"/>
</dbReference>
<keyword evidence="8" id="KW-0963">Cytoplasm</keyword>
<dbReference type="SUPFAM" id="SSF52156">
    <property type="entry name" value="Initiation factor IF2/eIF5b, domain 3"/>
    <property type="match status" value="1"/>
</dbReference>
<evidence type="ECO:0000256" key="5">
    <source>
        <dbReference type="ARBA" id="ARBA00022917"/>
    </source>
</evidence>
<evidence type="ECO:0000256" key="1">
    <source>
        <dbReference type="ARBA" id="ARBA00007733"/>
    </source>
</evidence>
<name>A0A4R8M8Z5_9BACT</name>
<evidence type="ECO:0000256" key="2">
    <source>
        <dbReference type="ARBA" id="ARBA00020675"/>
    </source>
</evidence>
<evidence type="ECO:0000256" key="3">
    <source>
        <dbReference type="ARBA" id="ARBA00022540"/>
    </source>
</evidence>
<dbReference type="FunFam" id="3.40.50.10050:FF:000001">
    <property type="entry name" value="Translation initiation factor IF-2"/>
    <property type="match status" value="1"/>
</dbReference>
<comment type="function">
    <text evidence="7 8 9">One of the essential components for the initiation of protein synthesis. Protects formylmethionyl-tRNA from spontaneous hydrolysis and promotes its binding to the 30S ribosomal subunits. Also involved in the hydrolysis of GTP during the formation of the 70S ribosomal complex.</text>
</comment>
<dbReference type="EMBL" id="SORI01000008">
    <property type="protein sequence ID" value="TDY60497.1"/>
    <property type="molecule type" value="Genomic_DNA"/>
</dbReference>
<dbReference type="AlphaFoldDB" id="A0A4R8M8Z5"/>
<gene>
    <name evidence="8" type="primary">infB</name>
    <name evidence="11" type="ORF">C8D99_10846</name>
</gene>
<evidence type="ECO:0000256" key="4">
    <source>
        <dbReference type="ARBA" id="ARBA00022741"/>
    </source>
</evidence>
<dbReference type="RefSeq" id="WP_133957523.1">
    <property type="nucleotide sequence ID" value="NZ_SORI01000008.1"/>
</dbReference>